<protein>
    <submittedName>
        <fullName evidence="2">Acetyl-CoA carboxylase biotin carboxyl carrier protein subunit</fullName>
    </submittedName>
</protein>
<dbReference type="Pfam" id="PF00364">
    <property type="entry name" value="Biotin_lipoyl"/>
    <property type="match status" value="1"/>
</dbReference>
<organism evidence="2 3">
    <name type="scientific">Brenneria izadpanahii</name>
    <dbReference type="NCBI Taxonomy" id="2722756"/>
    <lineage>
        <taxon>Bacteria</taxon>
        <taxon>Pseudomonadati</taxon>
        <taxon>Pseudomonadota</taxon>
        <taxon>Gammaproteobacteria</taxon>
        <taxon>Enterobacterales</taxon>
        <taxon>Pectobacteriaceae</taxon>
        <taxon>Brenneria</taxon>
    </lineage>
</organism>
<feature type="domain" description="Lipoyl-binding" evidence="1">
    <location>
        <begin position="85"/>
        <end position="140"/>
    </location>
</feature>
<proteinExistence type="predicted"/>
<dbReference type="RefSeq" id="WP_208227206.1">
    <property type="nucleotide sequence ID" value="NZ_CP050854.1"/>
</dbReference>
<dbReference type="Proteomes" id="UP000671960">
    <property type="component" value="Chromosome"/>
</dbReference>
<name>A0ABX7UXJ3_9GAMM</name>
<gene>
    <name evidence="2" type="ORF">HC231_13880</name>
</gene>
<evidence type="ECO:0000313" key="3">
    <source>
        <dbReference type="Proteomes" id="UP000671960"/>
    </source>
</evidence>
<dbReference type="InterPro" id="IPR000089">
    <property type="entry name" value="Biotin_lipoyl"/>
</dbReference>
<dbReference type="EMBL" id="CP050854">
    <property type="protein sequence ID" value="QTF08870.1"/>
    <property type="molecule type" value="Genomic_DNA"/>
</dbReference>
<dbReference type="InterPro" id="IPR011053">
    <property type="entry name" value="Single_hybrid_motif"/>
</dbReference>
<dbReference type="SUPFAM" id="SSF51230">
    <property type="entry name" value="Single hybrid motif"/>
    <property type="match status" value="1"/>
</dbReference>
<accession>A0ABX7UXJ3</accession>
<dbReference type="Gene3D" id="2.40.50.100">
    <property type="match status" value="1"/>
</dbReference>
<evidence type="ECO:0000259" key="1">
    <source>
        <dbReference type="Pfam" id="PF00364"/>
    </source>
</evidence>
<evidence type="ECO:0000313" key="2">
    <source>
        <dbReference type="EMBL" id="QTF08870.1"/>
    </source>
</evidence>
<keyword evidence="3" id="KW-1185">Reference proteome</keyword>
<sequence>MKYNSFNINELRQIARKMHQSGLSGIEIRNCHYKVRLAYAPRQPVAQPVMPVGAPADCAVPETALRRACSMMPGHVLLHHPSNGKPFTAVGETVAKDALLALIKVGLVYLPLLSPASGVVASLAVEHGDSVEYDSEIMAIRPAL</sequence>
<reference evidence="2 3" key="1">
    <citation type="submission" date="2020-03" db="EMBL/GenBank/DDBJ databases">
        <authorList>
            <person name="Bakhshi Ganjeh M."/>
        </authorList>
    </citation>
    <scope>NUCLEOTIDE SEQUENCE [LARGE SCALE GENOMIC DNA]</scope>
    <source>
        <strain evidence="3">Iran 50</strain>
    </source>
</reference>